<feature type="transmembrane region" description="Helical" evidence="1">
    <location>
        <begin position="419"/>
        <end position="437"/>
    </location>
</feature>
<feature type="transmembrane region" description="Helical" evidence="1">
    <location>
        <begin position="175"/>
        <end position="196"/>
    </location>
</feature>
<dbReference type="OrthoDB" id="196444at2"/>
<evidence type="ECO:0000313" key="2">
    <source>
        <dbReference type="EMBL" id="ACD83504.1"/>
    </source>
</evidence>
<dbReference type="AlphaFoldDB" id="B3DW01"/>
<organism evidence="2 3">
    <name type="scientific">Methylacidiphilum infernorum (isolate V4)</name>
    <name type="common">Methylokorus infernorum (strain V4)</name>
    <dbReference type="NCBI Taxonomy" id="481448"/>
    <lineage>
        <taxon>Bacteria</taxon>
        <taxon>Pseudomonadati</taxon>
        <taxon>Verrucomicrobiota</taxon>
        <taxon>Methylacidiphilae</taxon>
        <taxon>Methylacidiphilales</taxon>
        <taxon>Methylacidiphilaceae</taxon>
        <taxon>Methylacidiphilum (ex Ratnadevi et al. 2023)</taxon>
    </lineage>
</organism>
<dbReference type="Proteomes" id="UP000009149">
    <property type="component" value="Chromosome"/>
</dbReference>
<reference evidence="2 3" key="1">
    <citation type="journal article" date="2008" name="Biol. Direct">
        <title>Complete genome sequence of the extremely acidophilic methanotroph isolate V4, Methylacidiphilum infernorum, a representative of the bacterial phylum Verrucomicrobia.</title>
        <authorList>
            <person name="Hou S."/>
            <person name="Makarova K.S."/>
            <person name="Saw J.H."/>
            <person name="Senin P."/>
            <person name="Ly B.V."/>
            <person name="Zhou Z."/>
            <person name="Ren Y."/>
            <person name="Wang J."/>
            <person name="Galperin M.Y."/>
            <person name="Omelchenko M.V."/>
            <person name="Wolf Y.I."/>
            <person name="Yutin N."/>
            <person name="Koonin E.V."/>
            <person name="Stott M.B."/>
            <person name="Mountain B.W."/>
            <person name="Crowe M.A."/>
            <person name="Smirnova A.V."/>
            <person name="Dunfield P.F."/>
            <person name="Feng L."/>
            <person name="Wang L."/>
            <person name="Alam M."/>
        </authorList>
    </citation>
    <scope>NUCLEOTIDE SEQUENCE [LARGE SCALE GENOMIC DNA]</scope>
    <source>
        <strain evidence="3">Isolate V4</strain>
    </source>
</reference>
<feature type="transmembrane region" description="Helical" evidence="1">
    <location>
        <begin position="131"/>
        <end position="155"/>
    </location>
</feature>
<protein>
    <submittedName>
        <fullName evidence="2">Uncharacterized protein</fullName>
    </submittedName>
</protein>
<feature type="transmembrane region" description="Helical" evidence="1">
    <location>
        <begin position="262"/>
        <end position="284"/>
    </location>
</feature>
<dbReference type="STRING" id="481448.Minf_1450"/>
<proteinExistence type="predicted"/>
<name>B3DW01_METI4</name>
<dbReference type="KEGG" id="min:Minf_1450"/>
<feature type="transmembrane region" description="Helical" evidence="1">
    <location>
        <begin position="6"/>
        <end position="29"/>
    </location>
</feature>
<evidence type="ECO:0000313" key="3">
    <source>
        <dbReference type="Proteomes" id="UP000009149"/>
    </source>
</evidence>
<feature type="transmembrane region" description="Helical" evidence="1">
    <location>
        <begin position="468"/>
        <end position="487"/>
    </location>
</feature>
<sequence length="488" mass="55405">MAPKDISSFFIILGFSLGMGIFSNFFILFPKVVKIVNGEGIPLEKFKKNIFLLTLFSLFLVVMGFIVLRTPSSFSLGLVSLLYILFFLRIYRGIKIRKSLTDRLIELVIGVLFFSTEALRTGGLDSFPSHFFYPFCGLFCLEIISGSYLLFLLVFPPFVEGGAHGRKLLSFSFAYLGKLLDLPMGLFFLCLIWFSFEVSLYCSSFFSTIPWFLILSSLPVFFRIYHQLFAEPSSTGILMRSLGPNHFCSSFIPAFPRSKISFFSVSSYVLECWTVWILLFLLSFRGTSLFSFSSTLLPFQEQATGQTTAAFFSFNPFSPLPFKLQFIDPQKSAPHLPESLVIVLKERAIAYHVVAPSIKKEKNATFYFSASNFSNPGNWELKVMTKTEKEGIFHPELAFTIRLPPGWNPHKDLTFPSSFPFAFFCSLGFISLFLYLYRFSSLFTQAAKTWSKEDCEAKILISYLGPSFSSRLTTFCSALFILGIAFLF</sequence>
<gene>
    <name evidence="2" type="ordered locus">Minf_1450</name>
</gene>
<dbReference type="EMBL" id="CP000975">
    <property type="protein sequence ID" value="ACD83504.1"/>
    <property type="molecule type" value="Genomic_DNA"/>
</dbReference>
<accession>B3DW01</accession>
<feature type="transmembrane region" description="Helical" evidence="1">
    <location>
        <begin position="103"/>
        <end position="119"/>
    </location>
</feature>
<keyword evidence="1" id="KW-0812">Transmembrane</keyword>
<feature type="transmembrane region" description="Helical" evidence="1">
    <location>
        <begin position="50"/>
        <end position="68"/>
    </location>
</feature>
<feature type="transmembrane region" description="Helical" evidence="1">
    <location>
        <begin position="74"/>
        <end position="91"/>
    </location>
</feature>
<dbReference type="HOGENOM" id="CLU_558731_0_0_0"/>
<evidence type="ECO:0000256" key="1">
    <source>
        <dbReference type="SAM" id="Phobius"/>
    </source>
</evidence>
<keyword evidence="1" id="KW-0472">Membrane</keyword>
<feature type="transmembrane region" description="Helical" evidence="1">
    <location>
        <begin position="208"/>
        <end position="225"/>
    </location>
</feature>
<dbReference type="eggNOG" id="ENOG50329VI">
    <property type="taxonomic scope" value="Bacteria"/>
</dbReference>
<keyword evidence="1" id="KW-1133">Transmembrane helix</keyword>